<evidence type="ECO:0000313" key="1">
    <source>
        <dbReference type="EMBL" id="KAK7455940.1"/>
    </source>
</evidence>
<dbReference type="AlphaFoldDB" id="A0ABD0J3S1"/>
<gene>
    <name evidence="1" type="ORF">BaRGS_00039430</name>
</gene>
<dbReference type="EMBL" id="JACVVK020000688">
    <property type="protein sequence ID" value="KAK7455940.1"/>
    <property type="molecule type" value="Genomic_DNA"/>
</dbReference>
<comment type="caution">
    <text evidence="1">The sequence shown here is derived from an EMBL/GenBank/DDBJ whole genome shotgun (WGS) entry which is preliminary data.</text>
</comment>
<proteinExistence type="predicted"/>
<name>A0ABD0J3S1_9CAEN</name>
<reference evidence="1 2" key="1">
    <citation type="journal article" date="2023" name="Sci. Data">
        <title>Genome assembly of the Korean intertidal mud-creeper Batillaria attramentaria.</title>
        <authorList>
            <person name="Patra A.K."/>
            <person name="Ho P.T."/>
            <person name="Jun S."/>
            <person name="Lee S.J."/>
            <person name="Kim Y."/>
            <person name="Won Y.J."/>
        </authorList>
    </citation>
    <scope>NUCLEOTIDE SEQUENCE [LARGE SCALE GENOMIC DNA]</scope>
    <source>
        <strain evidence="1">Wonlab-2016</strain>
    </source>
</reference>
<dbReference type="Proteomes" id="UP001519460">
    <property type="component" value="Unassembled WGS sequence"/>
</dbReference>
<organism evidence="1 2">
    <name type="scientific">Batillaria attramentaria</name>
    <dbReference type="NCBI Taxonomy" id="370345"/>
    <lineage>
        <taxon>Eukaryota</taxon>
        <taxon>Metazoa</taxon>
        <taxon>Spiralia</taxon>
        <taxon>Lophotrochozoa</taxon>
        <taxon>Mollusca</taxon>
        <taxon>Gastropoda</taxon>
        <taxon>Caenogastropoda</taxon>
        <taxon>Sorbeoconcha</taxon>
        <taxon>Cerithioidea</taxon>
        <taxon>Batillariidae</taxon>
        <taxon>Batillaria</taxon>
    </lineage>
</organism>
<evidence type="ECO:0000313" key="2">
    <source>
        <dbReference type="Proteomes" id="UP001519460"/>
    </source>
</evidence>
<keyword evidence="2" id="KW-1185">Reference proteome</keyword>
<sequence>MSAETQSVCHCLVALRTTCIAPKDTVDDYSERNGSCVTLFSFFFSSVVSSLKAAWTKQTARENGTKSPRTNPRASSTILACTQRTWFAICVAMVTDVTVSFCQKSPLSIDRELVVFLSINNGLEDLEAVFEAREFAVVVYTTYRH</sequence>
<accession>A0ABD0J3S1</accession>
<protein>
    <submittedName>
        <fullName evidence="1">Uncharacterized protein</fullName>
    </submittedName>
</protein>